<comment type="caution">
    <text evidence="2">The sequence shown here is derived from an EMBL/GenBank/DDBJ whole genome shotgun (WGS) entry which is preliminary data.</text>
</comment>
<gene>
    <name evidence="2" type="ORF">CDL12_01863</name>
</gene>
<feature type="compositionally biased region" description="Polar residues" evidence="1">
    <location>
        <begin position="237"/>
        <end position="250"/>
    </location>
</feature>
<accession>A0A2G9I6K6</accession>
<feature type="compositionally biased region" description="Basic and acidic residues" evidence="1">
    <location>
        <begin position="212"/>
        <end position="236"/>
    </location>
</feature>
<feature type="region of interest" description="Disordered" evidence="1">
    <location>
        <begin position="137"/>
        <end position="259"/>
    </location>
</feature>
<dbReference type="STRING" id="429701.A0A2G9I6K6"/>
<feature type="compositionally biased region" description="Basic and acidic residues" evidence="1">
    <location>
        <begin position="137"/>
        <end position="147"/>
    </location>
</feature>
<keyword evidence="3" id="KW-1185">Reference proteome</keyword>
<evidence type="ECO:0000313" key="3">
    <source>
        <dbReference type="Proteomes" id="UP000231279"/>
    </source>
</evidence>
<dbReference type="EMBL" id="NKXS01000244">
    <property type="protein sequence ID" value="PIN25391.1"/>
    <property type="molecule type" value="Genomic_DNA"/>
</dbReference>
<feature type="compositionally biased region" description="Basic and acidic residues" evidence="1">
    <location>
        <begin position="189"/>
        <end position="204"/>
    </location>
</feature>
<evidence type="ECO:0000313" key="2">
    <source>
        <dbReference type="EMBL" id="PIN25391.1"/>
    </source>
</evidence>
<evidence type="ECO:0000256" key="1">
    <source>
        <dbReference type="SAM" id="MobiDB-lite"/>
    </source>
</evidence>
<proteinExistence type="predicted"/>
<sequence length="375" mass="42217">MTDEEISSILESDLTLEEKSSILASYWPKDNKFPTSSPIKLQVSFLLFIVNTHTHRDTELGSMGEMTAEEISSILDSDLTLKEKSSILASYWPKDNKFPTSSPIKLQERESNLIKKENKTRCAPSAVKLKAKEKVPLDLKSTSDKKQSSISSGVKLKGTVQRVETKPKEDNHDKLRISKGTDESFSQAKVEKPLGLKSTSDKKQASISSGVKLKEKIEDTKPNPKKVKDDDRKSESESNIVKESNHNANPNAEKKGMVDPLTAEEVSSIFDSKLTSEEKSSLLRESDLIKKETKMRSTPSTVKFKLLWPPVTSMLTSQEDILKDTQYAFLSWSLISRQCLSIYQNRNLSTYLIYSFQVGHRGLKVLQKKNHVDEA</sequence>
<dbReference type="AlphaFoldDB" id="A0A2G9I6K6"/>
<reference evidence="3" key="1">
    <citation type="journal article" date="2018" name="Gigascience">
        <title>Genome assembly of the Pink Ipe (Handroanthus impetiginosus, Bignoniaceae), a highly valued, ecologically keystone Neotropical timber forest tree.</title>
        <authorList>
            <person name="Silva-Junior O.B."/>
            <person name="Grattapaglia D."/>
            <person name="Novaes E."/>
            <person name="Collevatti R.G."/>
        </authorList>
    </citation>
    <scope>NUCLEOTIDE SEQUENCE [LARGE SCALE GENOMIC DNA]</scope>
    <source>
        <strain evidence="3">cv. UFG-1</strain>
    </source>
</reference>
<protein>
    <submittedName>
        <fullName evidence="2">Uncharacterized protein</fullName>
    </submittedName>
</protein>
<organism evidence="2 3">
    <name type="scientific">Handroanthus impetiginosus</name>
    <dbReference type="NCBI Taxonomy" id="429701"/>
    <lineage>
        <taxon>Eukaryota</taxon>
        <taxon>Viridiplantae</taxon>
        <taxon>Streptophyta</taxon>
        <taxon>Embryophyta</taxon>
        <taxon>Tracheophyta</taxon>
        <taxon>Spermatophyta</taxon>
        <taxon>Magnoliopsida</taxon>
        <taxon>eudicotyledons</taxon>
        <taxon>Gunneridae</taxon>
        <taxon>Pentapetalae</taxon>
        <taxon>asterids</taxon>
        <taxon>lamiids</taxon>
        <taxon>Lamiales</taxon>
        <taxon>Bignoniaceae</taxon>
        <taxon>Crescentiina</taxon>
        <taxon>Tabebuia alliance</taxon>
        <taxon>Handroanthus</taxon>
    </lineage>
</organism>
<dbReference type="Proteomes" id="UP000231279">
    <property type="component" value="Unassembled WGS sequence"/>
</dbReference>
<feature type="compositionally biased region" description="Basic and acidic residues" evidence="1">
    <location>
        <begin position="163"/>
        <end position="182"/>
    </location>
</feature>
<name>A0A2G9I6K6_9LAMI</name>